<sequence length="104" mass="12287">MEFCPKCGAVMFPSEGKFKCQCGYEKDITDKLKDKYSVSEEVEAKETIIFTGDDVNTLPTTRVECPKCGNMEAFWWLQQTRRADESETRFFRCTRCKHTWREYD</sequence>
<feature type="binding site" evidence="12">
    <location>
        <position position="4"/>
    </location>
    <ligand>
        <name>Zn(2+)</name>
        <dbReference type="ChEBI" id="CHEBI:29105"/>
        <label>1</label>
    </ligand>
</feature>
<dbReference type="InterPro" id="IPR001529">
    <property type="entry name" value="Zn_ribbon_RPB9"/>
</dbReference>
<dbReference type="InterPro" id="IPR019761">
    <property type="entry name" value="DNA-dir_RNA_pol-M_15_CS"/>
</dbReference>
<keyword evidence="17" id="KW-1185">Reference proteome</keyword>
<evidence type="ECO:0000256" key="1">
    <source>
        <dbReference type="ARBA" id="ARBA00018272"/>
    </source>
</evidence>
<evidence type="ECO:0000256" key="3">
    <source>
        <dbReference type="ARBA" id="ARBA00022723"/>
    </source>
</evidence>
<dbReference type="FunFam" id="2.20.25.10:FF:000029">
    <property type="entry name" value="DNA-directed RNA polymerase subunit M"/>
    <property type="match status" value="1"/>
</dbReference>
<feature type="binding site" evidence="12">
    <location>
        <position position="68"/>
    </location>
    <ligand>
        <name>Zn(2+)</name>
        <dbReference type="ChEBI" id="CHEBI:29105"/>
        <label>2</label>
    </ligand>
</feature>
<dbReference type="InterPro" id="IPR001222">
    <property type="entry name" value="Znf_TFIIS"/>
</dbReference>
<keyword evidence="6" id="KW-0805">Transcription regulation</keyword>
<dbReference type="Pfam" id="PF01096">
    <property type="entry name" value="Zn_ribbon_TFIIS"/>
    <property type="match status" value="1"/>
</dbReference>
<dbReference type="PIRSF" id="PIRSF005586">
    <property type="entry name" value="RNApol_RpoM"/>
    <property type="match status" value="1"/>
</dbReference>
<evidence type="ECO:0000256" key="2">
    <source>
        <dbReference type="ARBA" id="ARBA00022478"/>
    </source>
</evidence>
<dbReference type="GO" id="GO:0003677">
    <property type="term" value="F:DNA binding"/>
    <property type="evidence" value="ECO:0007669"/>
    <property type="project" value="UniProtKB-KW"/>
</dbReference>
<feature type="zinc finger region" description="C4-type" evidence="13">
    <location>
        <begin position="4"/>
        <end position="22"/>
    </location>
</feature>
<evidence type="ECO:0000313" key="17">
    <source>
        <dbReference type="Proteomes" id="UP000256864"/>
    </source>
</evidence>
<dbReference type="GO" id="GO:0008270">
    <property type="term" value="F:zinc ion binding"/>
    <property type="evidence" value="ECO:0007669"/>
    <property type="project" value="UniProtKB-KW"/>
</dbReference>
<evidence type="ECO:0000256" key="13">
    <source>
        <dbReference type="PIRSR" id="PIRSR005586-2"/>
    </source>
</evidence>
<dbReference type="PROSITE" id="PS00466">
    <property type="entry name" value="ZF_TFIIS_1"/>
    <property type="match status" value="1"/>
</dbReference>
<feature type="binding site" evidence="12">
    <location>
        <position position="7"/>
    </location>
    <ligand>
        <name>Zn(2+)</name>
        <dbReference type="ChEBI" id="CHEBI:29105"/>
        <label>1</label>
    </ligand>
</feature>
<comment type="caution">
    <text evidence="16">The sequence shown here is derived from an EMBL/GenBank/DDBJ whole genome shotgun (WGS) entry which is preliminary data.</text>
</comment>
<dbReference type="Proteomes" id="UP000256864">
    <property type="component" value="Unassembled WGS sequence"/>
</dbReference>
<dbReference type="RefSeq" id="WP_048175844.1">
    <property type="nucleotide sequence ID" value="NZ_QREL01000001.1"/>
</dbReference>
<feature type="domain" description="TFIIS-type" evidence="15">
    <location>
        <begin position="61"/>
        <end position="101"/>
    </location>
</feature>
<dbReference type="NCBIfam" id="TIGR01384">
    <property type="entry name" value="TFS_arch"/>
    <property type="match status" value="1"/>
</dbReference>
<evidence type="ECO:0000256" key="5">
    <source>
        <dbReference type="ARBA" id="ARBA00022833"/>
    </source>
</evidence>
<gene>
    <name evidence="16" type="ORF">C7452_0070</name>
</gene>
<keyword evidence="5 12" id="KW-0862">Zinc</keyword>
<keyword evidence="4 13" id="KW-0863">Zinc-finger</keyword>
<dbReference type="SMART" id="SM00661">
    <property type="entry name" value="RPOL9"/>
    <property type="match status" value="1"/>
</dbReference>
<evidence type="ECO:0000256" key="8">
    <source>
        <dbReference type="ARBA" id="ARBA00023163"/>
    </source>
</evidence>
<dbReference type="InterPro" id="IPR012164">
    <property type="entry name" value="Rpa12/Rpb9/Rpc10/TFS"/>
</dbReference>
<dbReference type="GeneID" id="24854430"/>
<dbReference type="PROSITE" id="PS01030">
    <property type="entry name" value="RNA_POL_M_15KD"/>
    <property type="match status" value="1"/>
</dbReference>
<feature type="binding site" evidence="12">
    <location>
        <position position="20"/>
    </location>
    <ligand>
        <name>Zn(2+)</name>
        <dbReference type="ChEBI" id="CHEBI:29105"/>
        <label>1</label>
    </ligand>
</feature>
<feature type="binding site" evidence="12">
    <location>
        <position position="93"/>
    </location>
    <ligand>
        <name>Zn(2+)</name>
        <dbReference type="ChEBI" id="CHEBI:29105"/>
        <label>2</label>
    </ligand>
</feature>
<comment type="similarity">
    <text evidence="11 14">Belongs to the archaeal rpoM/eukaryotic RPA12/RPB9/RPC11 RNA polymerase family.</text>
</comment>
<dbReference type="Gene3D" id="2.20.25.10">
    <property type="match status" value="1"/>
</dbReference>
<proteinExistence type="inferred from homology"/>
<protein>
    <recommendedName>
        <fullName evidence="1">Transcription factor S</fullName>
    </recommendedName>
    <alternativeName>
        <fullName evidence="9">Transcription elongation factor IIS/RNA polymerase subunit homolog</fullName>
    </alternativeName>
</protein>
<evidence type="ECO:0000256" key="7">
    <source>
        <dbReference type="ARBA" id="ARBA00023125"/>
    </source>
</evidence>
<evidence type="ECO:0000256" key="9">
    <source>
        <dbReference type="ARBA" id="ARBA00032962"/>
    </source>
</evidence>
<dbReference type="PROSITE" id="PS51133">
    <property type="entry name" value="ZF_TFIIS_2"/>
    <property type="match status" value="1"/>
</dbReference>
<evidence type="ECO:0000256" key="14">
    <source>
        <dbReference type="RuleBase" id="RU003474"/>
    </source>
</evidence>
<keyword evidence="3 12" id="KW-0479">Metal-binding</keyword>
<dbReference type="PANTHER" id="PTHR11239">
    <property type="entry name" value="DNA-DIRECTED RNA POLYMERASE"/>
    <property type="match status" value="1"/>
</dbReference>
<dbReference type="PANTHER" id="PTHR11239:SF12">
    <property type="entry name" value="DNA-DIRECTED RNA POLYMERASE III SUBUNIT RPC10"/>
    <property type="match status" value="1"/>
</dbReference>
<keyword evidence="7" id="KW-0238">DNA-binding</keyword>
<name>A0A371NC85_9EURY</name>
<dbReference type="GO" id="GO:0000428">
    <property type="term" value="C:DNA-directed RNA polymerase complex"/>
    <property type="evidence" value="ECO:0007669"/>
    <property type="project" value="UniProtKB-KW"/>
</dbReference>
<evidence type="ECO:0000313" key="16">
    <source>
        <dbReference type="EMBL" id="REE28082.1"/>
    </source>
</evidence>
<keyword evidence="2 16" id="KW-0240">DNA-directed RNA polymerase</keyword>
<dbReference type="Pfam" id="PF02150">
    <property type="entry name" value="Zn_ribbon_RPB9"/>
    <property type="match status" value="1"/>
</dbReference>
<evidence type="ECO:0000256" key="10">
    <source>
        <dbReference type="ARBA" id="ARBA00053900"/>
    </source>
</evidence>
<dbReference type="EMBL" id="QREL01000001">
    <property type="protein sequence ID" value="REE28082.1"/>
    <property type="molecule type" value="Genomic_DNA"/>
</dbReference>
<evidence type="ECO:0000256" key="11">
    <source>
        <dbReference type="PIRNR" id="PIRNR005586"/>
    </source>
</evidence>
<evidence type="ECO:0000256" key="6">
    <source>
        <dbReference type="ARBA" id="ARBA00023015"/>
    </source>
</evidence>
<dbReference type="GO" id="GO:0003899">
    <property type="term" value="F:DNA-directed RNA polymerase activity"/>
    <property type="evidence" value="ECO:0007669"/>
    <property type="project" value="InterPro"/>
</dbReference>
<organism evidence="16 17">
    <name type="scientific">Methanothermobacter defluvii</name>
    <dbReference type="NCBI Taxonomy" id="49339"/>
    <lineage>
        <taxon>Archaea</taxon>
        <taxon>Methanobacteriati</taxon>
        <taxon>Methanobacteriota</taxon>
        <taxon>Methanomada group</taxon>
        <taxon>Methanobacteria</taxon>
        <taxon>Methanobacteriales</taxon>
        <taxon>Methanobacteriaceae</taxon>
        <taxon>Methanothermobacter</taxon>
    </lineage>
</organism>
<evidence type="ECO:0000256" key="4">
    <source>
        <dbReference type="ARBA" id="ARBA00022771"/>
    </source>
</evidence>
<accession>A0A371NC85</accession>
<comment type="function">
    <text evidence="10">Induces RNA cleavage activity in the RNA polymerase. In its presence, the cleavage activity of the RNA polymerase truncates the RNA back to position +15 in a stepwise manner by releasing mainly dinucleotides from the 3'-end of the nascent RNA. The truncated RNAs are able to continue elongation. Involved in transcriptional proofreading and fidelity. Misincorporation of nucleotides during elongation of transcription leads to arrested elongation complexes which are rescued by TFS-promoted removal of a dinucleotide from the 3'-end. TFS is able to induce a cleavage resynthesis cycle in stalled elongation complexes (resulting from the next missing nucleotide or a reduced incorporation rate of a wrong nucleotide) preventing misincorporation and enabling proofreading in a post-incorporation manner. Pausing of elongation complexes is the main determinant of TFS-induced RNA cleavage.</text>
</comment>
<reference evidence="16 17" key="1">
    <citation type="submission" date="2018-07" db="EMBL/GenBank/DDBJ databases">
        <title>Genomic Encyclopedia of Type Strains, Phase IV (KMG-IV): sequencing the most valuable type-strain genomes for metagenomic binning, comparative biology and taxonomic classification.</title>
        <authorList>
            <person name="Goeker M."/>
        </authorList>
    </citation>
    <scope>NUCLEOTIDE SEQUENCE [LARGE SCALE GENOMIC DNA]</scope>
    <source>
        <strain evidence="16 17">DSM 7466</strain>
    </source>
</reference>
<dbReference type="InterPro" id="IPR006288">
    <property type="entry name" value="TFS"/>
</dbReference>
<dbReference type="GO" id="GO:0006355">
    <property type="term" value="P:regulation of DNA-templated transcription"/>
    <property type="evidence" value="ECO:0007669"/>
    <property type="project" value="InterPro"/>
</dbReference>
<dbReference type="AlphaFoldDB" id="A0A371NC85"/>
<evidence type="ECO:0000259" key="15">
    <source>
        <dbReference type="PROSITE" id="PS51133"/>
    </source>
</evidence>
<keyword evidence="8 11" id="KW-0804">Transcription</keyword>
<feature type="binding site" evidence="12">
    <location>
        <position position="65"/>
    </location>
    <ligand>
        <name>Zn(2+)</name>
        <dbReference type="ChEBI" id="CHEBI:29105"/>
        <label>2</label>
    </ligand>
</feature>
<dbReference type="SUPFAM" id="SSF57783">
    <property type="entry name" value="Zinc beta-ribbon"/>
    <property type="match status" value="1"/>
</dbReference>
<dbReference type="GO" id="GO:0006351">
    <property type="term" value="P:DNA-templated transcription"/>
    <property type="evidence" value="ECO:0007669"/>
    <property type="project" value="InterPro"/>
</dbReference>
<evidence type="ECO:0000256" key="12">
    <source>
        <dbReference type="PIRSR" id="PIRSR005586-1"/>
    </source>
</evidence>
<feature type="binding site" evidence="12">
    <location>
        <position position="22"/>
    </location>
    <ligand>
        <name>Zn(2+)</name>
        <dbReference type="ChEBI" id="CHEBI:29105"/>
        <label>1</label>
    </ligand>
</feature>
<dbReference type="SMART" id="SM00440">
    <property type="entry name" value="ZnF_C2C2"/>
    <property type="match status" value="1"/>
</dbReference>
<dbReference type="CDD" id="cd10511">
    <property type="entry name" value="Zn-ribbon_TFS"/>
    <property type="match status" value="1"/>
</dbReference>
<feature type="binding site" evidence="12">
    <location>
        <position position="96"/>
    </location>
    <ligand>
        <name>Zn(2+)</name>
        <dbReference type="ChEBI" id="CHEBI:29105"/>
        <label>2</label>
    </ligand>
</feature>